<protein>
    <submittedName>
        <fullName evidence="2">Uncharacterized protein</fullName>
    </submittedName>
</protein>
<name>X0V6M7_9ZZZZ</name>
<dbReference type="AlphaFoldDB" id="X0V6M7"/>
<evidence type="ECO:0000256" key="1">
    <source>
        <dbReference type="SAM" id="MobiDB-lite"/>
    </source>
</evidence>
<proteinExistence type="predicted"/>
<reference evidence="2" key="1">
    <citation type="journal article" date="2014" name="Front. Microbiol.">
        <title>High frequency of phylogenetically diverse reductive dehalogenase-homologous genes in deep subseafloor sedimentary metagenomes.</title>
        <authorList>
            <person name="Kawai M."/>
            <person name="Futagami T."/>
            <person name="Toyoda A."/>
            <person name="Takaki Y."/>
            <person name="Nishi S."/>
            <person name="Hori S."/>
            <person name="Arai W."/>
            <person name="Tsubouchi T."/>
            <person name="Morono Y."/>
            <person name="Uchiyama I."/>
            <person name="Ito T."/>
            <person name="Fujiyama A."/>
            <person name="Inagaki F."/>
            <person name="Takami H."/>
        </authorList>
    </citation>
    <scope>NUCLEOTIDE SEQUENCE</scope>
    <source>
        <strain evidence="2">Expedition CK06-06</strain>
    </source>
</reference>
<dbReference type="EMBL" id="BARS01022457">
    <property type="protein sequence ID" value="GAG13770.1"/>
    <property type="molecule type" value="Genomic_DNA"/>
</dbReference>
<organism evidence="2">
    <name type="scientific">marine sediment metagenome</name>
    <dbReference type="NCBI Taxonomy" id="412755"/>
    <lineage>
        <taxon>unclassified sequences</taxon>
        <taxon>metagenomes</taxon>
        <taxon>ecological metagenomes</taxon>
    </lineage>
</organism>
<accession>X0V6M7</accession>
<feature type="region of interest" description="Disordered" evidence="1">
    <location>
        <begin position="106"/>
        <end position="143"/>
    </location>
</feature>
<gene>
    <name evidence="2" type="ORF">S01H1_35903</name>
</gene>
<sequence length="143" mass="16614">VFAGISMLLDCYEKVVMFVGEDRLDDFDKLKKYYPGRLEVESAGERDPDSGDIDGMSSSKIRQHAVNIKKFDMGDKDYKFVRDNLGVDKKLADDIINKINAAYTGVVGGRRRKKKTRRRTRKHQRRTRSKKKNKKGSRKSRKR</sequence>
<feature type="non-terminal residue" evidence="2">
    <location>
        <position position="1"/>
    </location>
</feature>
<feature type="compositionally biased region" description="Basic residues" evidence="1">
    <location>
        <begin position="109"/>
        <end position="143"/>
    </location>
</feature>
<comment type="caution">
    <text evidence="2">The sequence shown here is derived from an EMBL/GenBank/DDBJ whole genome shotgun (WGS) entry which is preliminary data.</text>
</comment>
<evidence type="ECO:0000313" key="2">
    <source>
        <dbReference type="EMBL" id="GAG13770.1"/>
    </source>
</evidence>